<keyword evidence="1" id="KW-1133">Transmembrane helix</keyword>
<gene>
    <name evidence="2" type="ORF">BIFGAL_03986</name>
</gene>
<dbReference type="EMBL" id="ABXB03000003">
    <property type="protein sequence ID" value="EFA22944.1"/>
    <property type="molecule type" value="Genomic_DNA"/>
</dbReference>
<dbReference type="Proteomes" id="UP000003656">
    <property type="component" value="Unassembled WGS sequence"/>
</dbReference>
<feature type="transmembrane region" description="Helical" evidence="1">
    <location>
        <begin position="39"/>
        <end position="61"/>
    </location>
</feature>
<name>D1NVU3_9BIFI</name>
<organism evidence="2 3">
    <name type="scientific">Bifidobacterium gallicum DSM 20093 = LMG 11596</name>
    <dbReference type="NCBI Taxonomy" id="561180"/>
    <lineage>
        <taxon>Bacteria</taxon>
        <taxon>Bacillati</taxon>
        <taxon>Actinomycetota</taxon>
        <taxon>Actinomycetes</taxon>
        <taxon>Bifidobacteriales</taxon>
        <taxon>Bifidobacteriaceae</taxon>
        <taxon>Bifidobacterium</taxon>
    </lineage>
</organism>
<evidence type="ECO:0008006" key="4">
    <source>
        <dbReference type="Google" id="ProtNLM"/>
    </source>
</evidence>
<proteinExistence type="predicted"/>
<reference evidence="2 3" key="1">
    <citation type="submission" date="2009-11" db="EMBL/GenBank/DDBJ databases">
        <authorList>
            <person name="Weinstock G."/>
            <person name="Sodergren E."/>
            <person name="Clifton S."/>
            <person name="Fulton L."/>
            <person name="Fulton B."/>
            <person name="Courtney L."/>
            <person name="Fronick C."/>
            <person name="Harrison M."/>
            <person name="Strong C."/>
            <person name="Farmer C."/>
            <person name="Delahaunty K."/>
            <person name="Markovic C."/>
            <person name="Hall O."/>
            <person name="Minx P."/>
            <person name="Tomlinson C."/>
            <person name="Mitreva M."/>
            <person name="Nelson J."/>
            <person name="Hou S."/>
            <person name="Wollam A."/>
            <person name="Pepin K.H."/>
            <person name="Johnson M."/>
            <person name="Bhonagiri V."/>
            <person name="Nash W.E."/>
            <person name="Warren W."/>
            <person name="Chinwalla A."/>
            <person name="Mardis E.R."/>
            <person name="Wilson R.K."/>
        </authorList>
    </citation>
    <scope>NUCLEOTIDE SEQUENCE [LARGE SCALE GENOMIC DNA]</scope>
    <source>
        <strain evidence="2 3">DSM 20093</strain>
    </source>
</reference>
<comment type="caution">
    <text evidence="2">The sequence shown here is derived from an EMBL/GenBank/DDBJ whole genome shotgun (WGS) entry which is preliminary data.</text>
</comment>
<keyword evidence="1" id="KW-0812">Transmembrane</keyword>
<accession>D1NVU3</accession>
<dbReference type="AlphaFoldDB" id="D1NVU3"/>
<evidence type="ECO:0000313" key="2">
    <source>
        <dbReference type="EMBL" id="EFA22944.1"/>
    </source>
</evidence>
<keyword evidence="1" id="KW-0472">Membrane</keyword>
<sequence length="84" mass="8791">MDGVVVVTRRCGVVLGLVGVVWVLLWGCFGWLRHAVEVLCCLGFCVVGCGFGVGGVGFSFAAAHGLPGFSWCGWWVCGGGLRTQ</sequence>
<protein>
    <recommendedName>
        <fullName evidence="4">Transmembrane protein</fullName>
    </recommendedName>
</protein>
<evidence type="ECO:0000313" key="3">
    <source>
        <dbReference type="Proteomes" id="UP000003656"/>
    </source>
</evidence>
<evidence type="ECO:0000256" key="1">
    <source>
        <dbReference type="SAM" id="Phobius"/>
    </source>
</evidence>
<feature type="transmembrane region" description="Helical" evidence="1">
    <location>
        <begin position="12"/>
        <end position="32"/>
    </location>
</feature>